<keyword evidence="3" id="KW-0813">Transport</keyword>
<dbReference type="InterPro" id="IPR000644">
    <property type="entry name" value="CBS_dom"/>
</dbReference>
<evidence type="ECO:0000256" key="7">
    <source>
        <dbReference type="ARBA" id="ARBA00023136"/>
    </source>
</evidence>
<dbReference type="Proteomes" id="UP000037848">
    <property type="component" value="Unassembled WGS sequence"/>
</dbReference>
<feature type="transmembrane region" description="Helical" evidence="8">
    <location>
        <begin position="288"/>
        <end position="309"/>
    </location>
</feature>
<dbReference type="GO" id="GO:0008324">
    <property type="term" value="F:monoatomic cation transmembrane transporter activity"/>
    <property type="evidence" value="ECO:0007669"/>
    <property type="project" value="InterPro"/>
</dbReference>
<evidence type="ECO:0000256" key="3">
    <source>
        <dbReference type="ARBA" id="ARBA00022448"/>
    </source>
</evidence>
<dbReference type="SMART" id="SM00924">
    <property type="entry name" value="MgtE_N"/>
    <property type="match status" value="1"/>
</dbReference>
<dbReference type="AlphaFoldDB" id="A0A0N1ENY3"/>
<dbReference type="InterPro" id="IPR006667">
    <property type="entry name" value="SLC41_membr_dom"/>
</dbReference>
<dbReference type="Pfam" id="PF00571">
    <property type="entry name" value="CBS"/>
    <property type="match status" value="1"/>
</dbReference>
<evidence type="ECO:0000256" key="2">
    <source>
        <dbReference type="ARBA" id="ARBA00009749"/>
    </source>
</evidence>
<dbReference type="GO" id="GO:0016020">
    <property type="term" value="C:membrane"/>
    <property type="evidence" value="ECO:0007669"/>
    <property type="project" value="UniProtKB-SubCell"/>
</dbReference>
<reference evidence="10 11" key="1">
    <citation type="submission" date="2015-08" db="EMBL/GenBank/DDBJ databases">
        <title>Draft Genome Sequence of Pseudoalteromonas porphyrae UCD-SED14.</title>
        <authorList>
            <person name="Coil D.A."/>
            <person name="Jospin G."/>
            <person name="Lee R.D."/>
            <person name="Eisen J.A."/>
        </authorList>
    </citation>
    <scope>NUCLEOTIDE SEQUENCE [LARGE SCALE GENOMIC DNA]</scope>
    <source>
        <strain evidence="10 11">UCD-SED14</strain>
    </source>
</reference>
<evidence type="ECO:0000313" key="11">
    <source>
        <dbReference type="Proteomes" id="UP000037848"/>
    </source>
</evidence>
<comment type="caution">
    <text evidence="10">The sequence shown here is derived from an EMBL/GenBank/DDBJ whole genome shotgun (WGS) entry which is preliminary data.</text>
</comment>
<name>A0A0N1ENY3_9GAMM</name>
<protein>
    <submittedName>
        <fullName evidence="10">Magnesium transporter</fullName>
    </submittedName>
</protein>
<evidence type="ECO:0000259" key="9">
    <source>
        <dbReference type="SMART" id="SM00924"/>
    </source>
</evidence>
<keyword evidence="7 8" id="KW-0472">Membrane</keyword>
<feature type="transmembrane region" description="Helical" evidence="8">
    <location>
        <begin position="315"/>
        <end position="340"/>
    </location>
</feature>
<dbReference type="Gene3D" id="1.10.357.20">
    <property type="entry name" value="SLC41 divalent cation transporters, integral membrane domain"/>
    <property type="match status" value="1"/>
</dbReference>
<gene>
    <name evidence="10" type="ORF">ADS77_04955</name>
</gene>
<dbReference type="EMBL" id="LHPH01000004">
    <property type="protein sequence ID" value="KPH64626.1"/>
    <property type="molecule type" value="Genomic_DNA"/>
</dbReference>
<dbReference type="OrthoDB" id="9790355at2"/>
<sequence>MIEYPVDQLPQLIDELLQCDTTERKNKLLADAKEILSTEHLSLLFEALPKEQRLDIWQLLDEDTQHEIFINLGADSCRWLLQSLDEADGFKLLDEVSVEELLELEEVIPERFVEYARRQLDEVQTRQYELAQQYSPEQLGHWLDFDSLKVSEKLTVGGAKKILQKGLPQYTEVIYLVSRKGTLIGEVSVNALLKAQDSDSLLSFANHDVTSLHADDDLYEAAEVVIHSEKMAMPVVNVDNKLLGRLKVTSAYGLRQEVTDEAAAKAGGLREDEDLFASVRKSAKNRGIWLGINLATAFLASWFIGLFGATIEQVVALAVLMPVVASMGGIAGSQTLTVIVRGLALGQVTDSNRKALLKKELRVGAVNGCVWAVVIGLLTYLWFADVMLSITITVAILLNLIAASVSGVVIPSILDKMKIDPALSGSVILTTVTDIVGFVTFLGLGSLLLL</sequence>
<feature type="transmembrane region" description="Helical" evidence="8">
    <location>
        <begin position="389"/>
        <end position="414"/>
    </location>
</feature>
<dbReference type="SUPFAM" id="SSF158791">
    <property type="entry name" value="MgtE N-terminal domain-like"/>
    <property type="match status" value="1"/>
</dbReference>
<dbReference type="Pfam" id="PF03448">
    <property type="entry name" value="MgtE_N"/>
    <property type="match status" value="1"/>
</dbReference>
<keyword evidence="6 8" id="KW-1133">Transmembrane helix</keyword>
<dbReference type="PANTHER" id="PTHR41394">
    <property type="entry name" value="MAGNESIUM TRANSPORTER MGTE"/>
    <property type="match status" value="1"/>
</dbReference>
<evidence type="ECO:0000256" key="5">
    <source>
        <dbReference type="ARBA" id="ARBA00022842"/>
    </source>
</evidence>
<organism evidence="10 11">
    <name type="scientific">Pseudoalteromonas porphyrae</name>
    <dbReference type="NCBI Taxonomy" id="187330"/>
    <lineage>
        <taxon>Bacteria</taxon>
        <taxon>Pseudomonadati</taxon>
        <taxon>Pseudomonadota</taxon>
        <taxon>Gammaproteobacteria</taxon>
        <taxon>Alteromonadales</taxon>
        <taxon>Pseudoalteromonadaceae</taxon>
        <taxon>Pseudoalteromonas</taxon>
    </lineage>
</organism>
<dbReference type="InterPro" id="IPR036739">
    <property type="entry name" value="SLC41_membr_dom_sf"/>
</dbReference>
<dbReference type="PATRIC" id="fig|187330.3.peg.2749"/>
<evidence type="ECO:0000256" key="6">
    <source>
        <dbReference type="ARBA" id="ARBA00022989"/>
    </source>
</evidence>
<dbReference type="PANTHER" id="PTHR41394:SF5">
    <property type="entry name" value="SLC41A_MGTE INTEGRAL MEMBRANE DOMAIN-CONTAINING PROTEIN"/>
    <property type="match status" value="1"/>
</dbReference>
<dbReference type="Pfam" id="PF01769">
    <property type="entry name" value="MgtE"/>
    <property type="match status" value="1"/>
</dbReference>
<comment type="subcellular location">
    <subcellularLocation>
        <location evidence="1">Membrane</location>
        <topology evidence="1">Multi-pass membrane protein</topology>
    </subcellularLocation>
</comment>
<dbReference type="Gene3D" id="3.10.580.10">
    <property type="entry name" value="CBS-domain"/>
    <property type="match status" value="1"/>
</dbReference>
<feature type="domain" description="Magnesium transporter MgtE intracellular" evidence="9">
    <location>
        <begin position="36"/>
        <end position="139"/>
    </location>
</feature>
<dbReference type="InterPro" id="IPR046342">
    <property type="entry name" value="CBS_dom_sf"/>
</dbReference>
<keyword evidence="4 8" id="KW-0812">Transmembrane</keyword>
<keyword evidence="5" id="KW-0460">Magnesium</keyword>
<proteinExistence type="inferred from homology"/>
<keyword evidence="11" id="KW-1185">Reference proteome</keyword>
<evidence type="ECO:0000256" key="1">
    <source>
        <dbReference type="ARBA" id="ARBA00004141"/>
    </source>
</evidence>
<comment type="similarity">
    <text evidence="2">Belongs to the SLC41A transporter family.</text>
</comment>
<evidence type="ECO:0000256" key="8">
    <source>
        <dbReference type="SAM" id="Phobius"/>
    </source>
</evidence>
<feature type="transmembrane region" description="Helical" evidence="8">
    <location>
        <begin position="426"/>
        <end position="449"/>
    </location>
</feature>
<evidence type="ECO:0000256" key="4">
    <source>
        <dbReference type="ARBA" id="ARBA00022692"/>
    </source>
</evidence>
<dbReference type="SUPFAM" id="SSF161093">
    <property type="entry name" value="MgtE membrane domain-like"/>
    <property type="match status" value="1"/>
</dbReference>
<evidence type="ECO:0000313" key="10">
    <source>
        <dbReference type="EMBL" id="KPH64626.1"/>
    </source>
</evidence>
<dbReference type="STRING" id="187330.AMS58_19800"/>
<feature type="transmembrane region" description="Helical" evidence="8">
    <location>
        <begin position="361"/>
        <end position="383"/>
    </location>
</feature>
<dbReference type="Gene3D" id="1.20.50.50">
    <property type="match status" value="1"/>
</dbReference>
<accession>A0A0N1ENY3</accession>
<dbReference type="InterPro" id="IPR006668">
    <property type="entry name" value="Mg_transptr_MgtE_intracell_dom"/>
</dbReference>
<dbReference type="RefSeq" id="WP_054206738.1">
    <property type="nucleotide sequence ID" value="NZ_LHPH01000004.1"/>
</dbReference>
<dbReference type="SUPFAM" id="SSF54631">
    <property type="entry name" value="CBS-domain pair"/>
    <property type="match status" value="1"/>
</dbReference>